<dbReference type="EMBL" id="NIDF01000180">
    <property type="protein sequence ID" value="TYJ51849.1"/>
    <property type="molecule type" value="Genomic_DNA"/>
</dbReference>
<comment type="caution">
    <text evidence="6">The sequence shown here is derived from an EMBL/GenBank/DDBJ whole genome shotgun (WGS) entry which is preliminary data.</text>
</comment>
<dbReference type="GO" id="GO:0008233">
    <property type="term" value="F:peptidase activity"/>
    <property type="evidence" value="ECO:0007669"/>
    <property type="project" value="UniProtKB-KW"/>
</dbReference>
<gene>
    <name evidence="6" type="ORF">B9479_007567</name>
</gene>
<evidence type="ECO:0000256" key="4">
    <source>
        <dbReference type="SAM" id="MobiDB-lite"/>
    </source>
</evidence>
<dbReference type="AlphaFoldDB" id="A0A5D3ANC6"/>
<evidence type="ECO:0000256" key="2">
    <source>
        <dbReference type="ARBA" id="ARBA00022670"/>
    </source>
</evidence>
<keyword evidence="2" id="KW-0645">Protease</keyword>
<dbReference type="InterPro" id="IPR008580">
    <property type="entry name" value="PPPDE_dom"/>
</dbReference>
<feature type="domain" description="PPPDE" evidence="5">
    <location>
        <begin position="2"/>
        <end position="142"/>
    </location>
</feature>
<keyword evidence="3" id="KW-0378">Hydrolase</keyword>
<dbReference type="GO" id="GO:0070646">
    <property type="term" value="P:protein modification by small protein removal"/>
    <property type="evidence" value="ECO:0007669"/>
    <property type="project" value="TreeGrafter"/>
</dbReference>
<dbReference type="Pfam" id="PF05903">
    <property type="entry name" value="Peptidase_C97"/>
    <property type="match status" value="1"/>
</dbReference>
<dbReference type="Proteomes" id="UP000322245">
    <property type="component" value="Unassembled WGS sequence"/>
</dbReference>
<evidence type="ECO:0000313" key="6">
    <source>
        <dbReference type="EMBL" id="TYJ51849.1"/>
    </source>
</evidence>
<feature type="region of interest" description="Disordered" evidence="4">
    <location>
        <begin position="149"/>
        <end position="193"/>
    </location>
</feature>
<reference evidence="6 7" key="1">
    <citation type="submission" date="2017-05" db="EMBL/GenBank/DDBJ databases">
        <title>The Genome Sequence of Tsuchiyaea wingfieldii DSM 27421.</title>
        <authorList>
            <person name="Cuomo C."/>
            <person name="Passer A."/>
            <person name="Billmyre B."/>
            <person name="Heitman J."/>
        </authorList>
    </citation>
    <scope>NUCLEOTIDE SEQUENCE [LARGE SCALE GENOMIC DNA]</scope>
    <source>
        <strain evidence="6 7">DSM 27421</strain>
    </source>
</reference>
<evidence type="ECO:0000259" key="5">
    <source>
        <dbReference type="PROSITE" id="PS51858"/>
    </source>
</evidence>
<dbReference type="SMART" id="SM01179">
    <property type="entry name" value="DUF862"/>
    <property type="match status" value="1"/>
</dbReference>
<dbReference type="PROSITE" id="PS51858">
    <property type="entry name" value="PPPDE"/>
    <property type="match status" value="1"/>
</dbReference>
<organism evidence="6 7">
    <name type="scientific">Cryptococcus floricola</name>
    <dbReference type="NCBI Taxonomy" id="2591691"/>
    <lineage>
        <taxon>Eukaryota</taxon>
        <taxon>Fungi</taxon>
        <taxon>Dikarya</taxon>
        <taxon>Basidiomycota</taxon>
        <taxon>Agaricomycotina</taxon>
        <taxon>Tremellomycetes</taxon>
        <taxon>Tremellales</taxon>
        <taxon>Cryptococcaceae</taxon>
        <taxon>Cryptococcus</taxon>
    </lineage>
</organism>
<dbReference type="GO" id="GO:0006508">
    <property type="term" value="P:proteolysis"/>
    <property type="evidence" value="ECO:0007669"/>
    <property type="project" value="UniProtKB-KW"/>
</dbReference>
<evidence type="ECO:0000256" key="1">
    <source>
        <dbReference type="ARBA" id="ARBA00008140"/>
    </source>
</evidence>
<name>A0A5D3ANC6_9TREE</name>
<dbReference type="PANTHER" id="PTHR12378">
    <property type="entry name" value="DESUMOYLATING ISOPEPTIDASE"/>
    <property type="match status" value="1"/>
</dbReference>
<feature type="compositionally biased region" description="Low complexity" evidence="4">
    <location>
        <begin position="161"/>
        <end position="175"/>
    </location>
</feature>
<protein>
    <recommendedName>
        <fullName evidence="5">PPPDE domain-containing protein</fullName>
    </recommendedName>
</protein>
<dbReference type="InterPro" id="IPR042266">
    <property type="entry name" value="PPPDE_sf"/>
</dbReference>
<sequence length="193" mass="20848">MSKVQLYVYDLSKGLAKSTSMMLTGKQFDGVWHTSVVAFGREVYYGQGILQSTPGTTHHGPPQEVIDLGETHIDEEAYFEYIASLGETYQPDKYHLLEFNCNHFSADVVGFLTGGEIPAWISSLPTEFLSTWFGQMMKPQIDAMYRGPLFERPIPDRPSDQGAAPAAPSAANATAGGSGQGQNGPAGDLALAL</sequence>
<evidence type="ECO:0000313" key="7">
    <source>
        <dbReference type="Proteomes" id="UP000322245"/>
    </source>
</evidence>
<comment type="similarity">
    <text evidence="1">Belongs to the DeSI family.</text>
</comment>
<dbReference type="Gene3D" id="3.90.1720.30">
    <property type="entry name" value="PPPDE domains"/>
    <property type="match status" value="1"/>
</dbReference>
<keyword evidence="7" id="KW-1185">Reference proteome</keyword>
<evidence type="ECO:0000256" key="3">
    <source>
        <dbReference type="ARBA" id="ARBA00022801"/>
    </source>
</evidence>
<dbReference type="PANTHER" id="PTHR12378:SF7">
    <property type="entry name" value="DESUMOYLATING ISOPEPTIDASE 1"/>
    <property type="match status" value="1"/>
</dbReference>
<accession>A0A5D3ANC6</accession>
<proteinExistence type="inferred from homology"/>